<dbReference type="InterPro" id="IPR027417">
    <property type="entry name" value="P-loop_NTPase"/>
</dbReference>
<evidence type="ECO:0000256" key="9">
    <source>
        <dbReference type="ARBA" id="ARBA00029480"/>
    </source>
</evidence>
<comment type="subunit">
    <text evidence="9">May interact with calmodulin.</text>
</comment>
<dbReference type="Pfam" id="PF12796">
    <property type="entry name" value="Ank_2"/>
    <property type="match status" value="1"/>
</dbReference>
<dbReference type="InterPro" id="IPR036770">
    <property type="entry name" value="Ankyrin_rpt-contain_sf"/>
</dbReference>
<feature type="region of interest" description="Disordered" evidence="10">
    <location>
        <begin position="1117"/>
        <end position="1136"/>
    </location>
</feature>
<organism evidence="12 13">
    <name type="scientific">Vespula squamosa</name>
    <name type="common">Southern yellow jacket</name>
    <name type="synonym">Wasp</name>
    <dbReference type="NCBI Taxonomy" id="30214"/>
    <lineage>
        <taxon>Eukaryota</taxon>
        <taxon>Metazoa</taxon>
        <taxon>Ecdysozoa</taxon>
        <taxon>Arthropoda</taxon>
        <taxon>Hexapoda</taxon>
        <taxon>Insecta</taxon>
        <taxon>Pterygota</taxon>
        <taxon>Neoptera</taxon>
        <taxon>Endopterygota</taxon>
        <taxon>Hymenoptera</taxon>
        <taxon>Apocrita</taxon>
        <taxon>Aculeata</taxon>
        <taxon>Vespoidea</taxon>
        <taxon>Vespidae</taxon>
        <taxon>Vespinae</taxon>
        <taxon>Vespula</taxon>
    </lineage>
</organism>
<feature type="region of interest" description="Disordered" evidence="10">
    <location>
        <begin position="811"/>
        <end position="833"/>
    </location>
</feature>
<dbReference type="CDD" id="cd23767">
    <property type="entry name" value="IQCD"/>
    <property type="match status" value="1"/>
</dbReference>
<dbReference type="InterPro" id="IPR002909">
    <property type="entry name" value="IPT_dom"/>
</dbReference>
<keyword evidence="4" id="KW-0805">Transcription regulation</keyword>
<dbReference type="SUPFAM" id="SSF52540">
    <property type="entry name" value="P-loop containing nucleoside triphosphate hydrolases"/>
    <property type="match status" value="1"/>
</dbReference>
<evidence type="ECO:0000256" key="6">
    <source>
        <dbReference type="ARBA" id="ARBA00023159"/>
    </source>
</evidence>
<evidence type="ECO:0000313" key="12">
    <source>
        <dbReference type="EMBL" id="KAL2722759.1"/>
    </source>
</evidence>
<proteinExistence type="inferred from homology"/>
<keyword evidence="5" id="KW-0040">ANK repeat</keyword>
<feature type="domain" description="CG-1" evidence="11">
    <location>
        <begin position="39"/>
        <end position="164"/>
    </location>
</feature>
<protein>
    <submittedName>
        <fullName evidence="12">Calmodulin-binding transcription activator 2 isoform X1</fullName>
    </submittedName>
</protein>
<feature type="compositionally biased region" description="Polar residues" evidence="10">
    <location>
        <begin position="396"/>
        <end position="422"/>
    </location>
</feature>
<dbReference type="Gene3D" id="2.60.40.10">
    <property type="entry name" value="Immunoglobulins"/>
    <property type="match status" value="1"/>
</dbReference>
<dbReference type="InterPro" id="IPR002110">
    <property type="entry name" value="Ankyrin_rpt"/>
</dbReference>
<evidence type="ECO:0000256" key="7">
    <source>
        <dbReference type="ARBA" id="ARBA00023163"/>
    </source>
</evidence>
<name>A0ABD2AQ62_VESSQ</name>
<evidence type="ECO:0000256" key="5">
    <source>
        <dbReference type="ARBA" id="ARBA00023043"/>
    </source>
</evidence>
<dbReference type="Pfam" id="PF01833">
    <property type="entry name" value="TIG"/>
    <property type="match status" value="1"/>
</dbReference>
<comment type="similarity">
    <text evidence="2">Belongs to the CAMTA family.</text>
</comment>
<keyword evidence="8" id="KW-0539">Nucleus</keyword>
<feature type="region of interest" description="Disordered" evidence="10">
    <location>
        <begin position="852"/>
        <end position="873"/>
    </location>
</feature>
<evidence type="ECO:0000256" key="8">
    <source>
        <dbReference type="ARBA" id="ARBA00023242"/>
    </source>
</evidence>
<dbReference type="PROSITE" id="PS51437">
    <property type="entry name" value="CG_1"/>
    <property type="match status" value="1"/>
</dbReference>
<dbReference type="InterPro" id="IPR005559">
    <property type="entry name" value="CG-1_dom"/>
</dbReference>
<dbReference type="GO" id="GO:0048731">
    <property type="term" value="P:system development"/>
    <property type="evidence" value="ECO:0007669"/>
    <property type="project" value="UniProtKB-ARBA"/>
</dbReference>
<accession>A0ABD2AQ62</accession>
<reference evidence="12 13" key="1">
    <citation type="journal article" date="2024" name="Ann. Entomol. Soc. Am.">
        <title>Genomic analyses of the southern and eastern yellowjacket wasps (Hymenoptera: Vespidae) reveal evolutionary signatures of social life.</title>
        <authorList>
            <person name="Catto M.A."/>
            <person name="Caine P.B."/>
            <person name="Orr S.E."/>
            <person name="Hunt B.G."/>
            <person name="Goodisman M.A.D."/>
        </authorList>
    </citation>
    <scope>NUCLEOTIDE SEQUENCE [LARGE SCALE GENOMIC DNA]</scope>
    <source>
        <strain evidence="12">233</strain>
        <tissue evidence="12">Head and thorax</tissue>
    </source>
</reference>
<dbReference type="SUPFAM" id="SSF81296">
    <property type="entry name" value="E set domains"/>
    <property type="match status" value="1"/>
</dbReference>
<dbReference type="InterPro" id="IPR014756">
    <property type="entry name" value="Ig_E-set"/>
</dbReference>
<feature type="region of interest" description="Disordered" evidence="10">
    <location>
        <begin position="299"/>
        <end position="319"/>
    </location>
</feature>
<evidence type="ECO:0000256" key="10">
    <source>
        <dbReference type="SAM" id="MobiDB-lite"/>
    </source>
</evidence>
<feature type="compositionally biased region" description="Polar residues" evidence="10">
    <location>
        <begin position="204"/>
        <end position="214"/>
    </location>
</feature>
<dbReference type="Pfam" id="PF03859">
    <property type="entry name" value="CG-1"/>
    <property type="match status" value="1"/>
</dbReference>
<evidence type="ECO:0000256" key="2">
    <source>
        <dbReference type="ARBA" id="ARBA00008267"/>
    </source>
</evidence>
<evidence type="ECO:0000256" key="3">
    <source>
        <dbReference type="ARBA" id="ARBA00022737"/>
    </source>
</evidence>
<dbReference type="GO" id="GO:0048468">
    <property type="term" value="P:cell development"/>
    <property type="evidence" value="ECO:0007669"/>
    <property type="project" value="UniProtKB-ARBA"/>
</dbReference>
<feature type="compositionally biased region" description="Low complexity" evidence="10">
    <location>
        <begin position="900"/>
        <end position="923"/>
    </location>
</feature>
<dbReference type="PANTHER" id="PTHR23335:SF1">
    <property type="entry name" value="CALMODULIN-BINDING TRANSCRIPTION ACTIVATOR, ISOFORM F"/>
    <property type="match status" value="1"/>
</dbReference>
<dbReference type="Proteomes" id="UP001607302">
    <property type="component" value="Unassembled WGS sequence"/>
</dbReference>
<evidence type="ECO:0000256" key="4">
    <source>
        <dbReference type="ARBA" id="ARBA00023015"/>
    </source>
</evidence>
<keyword evidence="6" id="KW-0010">Activator</keyword>
<dbReference type="Gene3D" id="1.25.40.20">
    <property type="entry name" value="Ankyrin repeat-containing domain"/>
    <property type="match status" value="1"/>
</dbReference>
<dbReference type="SMART" id="SM01076">
    <property type="entry name" value="CG-1"/>
    <property type="match status" value="1"/>
</dbReference>
<sequence>MCILVDVADSIVRKVPRGRDKDEDWKEDQRYISAIREGKPNPREKEDVSEVARVEIAAILINFQMHAEWQSREVKVRPRSGSMLLYSRKKVRYRRDGYCWKKRKDGKTTREDHMKLKVQGVECIYGCYVHSAILPTFHRRCYWLLQNPDVVLVHYLNVPYPDGDAKLAALPTCLALPPDKKEWTRDELASQLRPMFLGGDDDPNNPNVTQQSNHPVDMIVSQLLDRQRASSTSSSSSAQLAPRRLTPDNQVSSTTGGQQPPTTASPTPRVYSRHSHSTQSQQPAPLVLSLQQIQGGGGLLILNSQPYHPQQQQQQQQQSQQVEMQQQQSQQVEMQQQQSQQVEMQQQQSQQVEMQQQQSQQVEMQQQQQQQSQQVEMQQVTEQQIVQQTSADREQQTQQEIDAQDNMDQSTVQSLPITSSSSDVSDFAKMLDLSQEDIQRTLSGNLISSSRSPSPVDDSLLNPMDFIDSADDALINLDAFDVFGDLPELSDFEAEDAKADLIGGPENDVGCQPGTTVQIADYSPEWSYTEGGAKVLVAGPWTGGSNGSQEYSVLFDAEPVKAYLVQPGVLRCRCPAHAPGIASLQVACDGFVVSESVAFEYRRAPTNEPNPERALLDRLADVESRLQEPNLLSPAAHLEERLVSYCQDAVVRPWRIGAEPLQPGGPTLLHLAAGLGYSRLACALLHWRAENPSNVLDAEVDALRQDSVGLTPLAWACAAGHADTAKILYRWNAMALRVRDHQNRSATELAAENGHTAIAEELNRLEARRQDERLFLRPASPSPRRPSQDSGLDLALCCSPLLDMDLFQEDESSLGLGDPGMESAPTPQETVGEEDARVLTLAEQIIAALPERIKEGESPSSSSSPLPLPPLSPLEDALMEQMPLDPIELFDSYRECSGGAASVSDADAEASPSSPSSSCLTPESPSPPPTTADFCEFLQLQLQLDNGNNQNTVTIYPGESEQEYTSVTEENVNTDGNEADLSRLTLSDREQRELYHAARMIQKAYRNYKGRQRREEAERHAAVLIQQYYRRHKQYAYHRQATKAAMVIQSNYRNYRSRPGSGGSRQQAVHQQAAHQAARKIQQFMRQSKIKLQNAKAAVNGNVRQPAAISRVVVVPQSSHSSSPGTSLLADKPEVI</sequence>
<feature type="compositionally biased region" description="Polar residues" evidence="10">
    <location>
        <begin position="247"/>
        <end position="266"/>
    </location>
</feature>
<dbReference type="EMBL" id="JAUDFV010000141">
    <property type="protein sequence ID" value="KAL2722759.1"/>
    <property type="molecule type" value="Genomic_DNA"/>
</dbReference>
<feature type="region of interest" description="Disordered" evidence="10">
    <location>
        <begin position="898"/>
        <end position="932"/>
    </location>
</feature>
<comment type="caution">
    <text evidence="12">The sequence shown here is derived from an EMBL/GenBank/DDBJ whole genome shotgun (WGS) entry which is preliminary data.</text>
</comment>
<dbReference type="FunFam" id="2.60.40.10:FF:000089">
    <property type="entry name" value="calmodulin-binding transcription activator 2 isoform X1"/>
    <property type="match status" value="1"/>
</dbReference>
<gene>
    <name evidence="12" type="ORF">V1478_009622</name>
</gene>
<evidence type="ECO:0000256" key="1">
    <source>
        <dbReference type="ARBA" id="ARBA00004123"/>
    </source>
</evidence>
<keyword evidence="3" id="KW-0677">Repeat</keyword>
<dbReference type="SUPFAM" id="SSF48403">
    <property type="entry name" value="Ankyrin repeat"/>
    <property type="match status" value="1"/>
</dbReference>
<dbReference type="PANTHER" id="PTHR23335">
    <property type="entry name" value="CALMODULIN-BINDING TRANSCRIPTION ACTIVATOR CAMTA"/>
    <property type="match status" value="1"/>
</dbReference>
<evidence type="ECO:0000259" key="11">
    <source>
        <dbReference type="PROSITE" id="PS51437"/>
    </source>
</evidence>
<keyword evidence="7" id="KW-0804">Transcription</keyword>
<dbReference type="InterPro" id="IPR013783">
    <property type="entry name" value="Ig-like_fold"/>
</dbReference>
<evidence type="ECO:0000313" key="13">
    <source>
        <dbReference type="Proteomes" id="UP001607302"/>
    </source>
</evidence>
<dbReference type="GO" id="GO:0005634">
    <property type="term" value="C:nucleus"/>
    <property type="evidence" value="ECO:0007669"/>
    <property type="project" value="UniProtKB-SubCell"/>
</dbReference>
<feature type="region of interest" description="Disordered" evidence="10">
    <location>
        <begin position="386"/>
        <end position="422"/>
    </location>
</feature>
<feature type="compositionally biased region" description="Low complexity" evidence="10">
    <location>
        <begin position="300"/>
        <end position="319"/>
    </location>
</feature>
<keyword evidence="13" id="KW-1185">Reference proteome</keyword>
<dbReference type="Gene3D" id="1.20.5.190">
    <property type="match status" value="1"/>
</dbReference>
<comment type="subcellular location">
    <subcellularLocation>
        <location evidence="1">Nucleus</location>
    </subcellularLocation>
</comment>
<dbReference type="AlphaFoldDB" id="A0ABD2AQ62"/>
<feature type="region of interest" description="Disordered" evidence="10">
    <location>
        <begin position="194"/>
        <end position="283"/>
    </location>
</feature>